<dbReference type="VEuPathDB" id="TrichDB:TVAGG3_0995870"/>
<dbReference type="AlphaFoldDB" id="A2DKA5"/>
<protein>
    <submittedName>
        <fullName evidence="1">Uncharacterized protein</fullName>
    </submittedName>
</protein>
<dbReference type="InterPro" id="IPR016024">
    <property type="entry name" value="ARM-type_fold"/>
</dbReference>
<reference evidence="1" key="2">
    <citation type="journal article" date="2007" name="Science">
        <title>Draft genome sequence of the sexually transmitted pathogen Trichomonas vaginalis.</title>
        <authorList>
            <person name="Carlton J.M."/>
            <person name="Hirt R.P."/>
            <person name="Silva J.C."/>
            <person name="Delcher A.L."/>
            <person name="Schatz M."/>
            <person name="Zhao Q."/>
            <person name="Wortman J.R."/>
            <person name="Bidwell S.L."/>
            <person name="Alsmark U.C.M."/>
            <person name="Besteiro S."/>
            <person name="Sicheritz-Ponten T."/>
            <person name="Noel C.J."/>
            <person name="Dacks J.B."/>
            <person name="Foster P.G."/>
            <person name="Simillion C."/>
            <person name="Van de Peer Y."/>
            <person name="Miranda-Saavedra D."/>
            <person name="Barton G.J."/>
            <person name="Westrop G.D."/>
            <person name="Mueller S."/>
            <person name="Dessi D."/>
            <person name="Fiori P.L."/>
            <person name="Ren Q."/>
            <person name="Paulsen I."/>
            <person name="Zhang H."/>
            <person name="Bastida-Corcuera F.D."/>
            <person name="Simoes-Barbosa A."/>
            <person name="Brown M.T."/>
            <person name="Hayes R.D."/>
            <person name="Mukherjee M."/>
            <person name="Okumura C.Y."/>
            <person name="Schneider R."/>
            <person name="Smith A.J."/>
            <person name="Vanacova S."/>
            <person name="Villalvazo M."/>
            <person name="Haas B.J."/>
            <person name="Pertea M."/>
            <person name="Feldblyum T.V."/>
            <person name="Utterback T.R."/>
            <person name="Shu C.L."/>
            <person name="Osoegawa K."/>
            <person name="de Jong P.J."/>
            <person name="Hrdy I."/>
            <person name="Horvathova L."/>
            <person name="Zubacova Z."/>
            <person name="Dolezal P."/>
            <person name="Malik S.B."/>
            <person name="Logsdon J.M. Jr."/>
            <person name="Henze K."/>
            <person name="Gupta A."/>
            <person name="Wang C.C."/>
            <person name="Dunne R.L."/>
            <person name="Upcroft J.A."/>
            <person name="Upcroft P."/>
            <person name="White O."/>
            <person name="Salzberg S.L."/>
            <person name="Tang P."/>
            <person name="Chiu C.-H."/>
            <person name="Lee Y.-S."/>
            <person name="Embley T.M."/>
            <person name="Coombs G.H."/>
            <person name="Mottram J.C."/>
            <person name="Tachezy J."/>
            <person name="Fraser-Liggett C.M."/>
            <person name="Johnson P.J."/>
        </authorList>
    </citation>
    <scope>NUCLEOTIDE SEQUENCE [LARGE SCALE GENOMIC DNA]</scope>
    <source>
        <strain evidence="1">G3</strain>
    </source>
</reference>
<name>A2DKA5_TRIV3</name>
<gene>
    <name evidence="1" type="ORF">TVAG_189730</name>
</gene>
<dbReference type="KEGG" id="tva:5464606"/>
<evidence type="ECO:0000313" key="1">
    <source>
        <dbReference type="EMBL" id="EAY19082.1"/>
    </source>
</evidence>
<proteinExistence type="predicted"/>
<dbReference type="Proteomes" id="UP000001542">
    <property type="component" value="Unassembled WGS sequence"/>
</dbReference>
<dbReference type="RefSeq" id="XP_001580068.1">
    <property type="nucleotide sequence ID" value="XM_001580018.1"/>
</dbReference>
<keyword evidence="2" id="KW-1185">Reference proteome</keyword>
<dbReference type="EMBL" id="DS113211">
    <property type="protein sequence ID" value="EAY19082.1"/>
    <property type="molecule type" value="Genomic_DNA"/>
</dbReference>
<dbReference type="SMR" id="A2DKA5"/>
<reference evidence="1" key="1">
    <citation type="submission" date="2006-10" db="EMBL/GenBank/DDBJ databases">
        <authorList>
            <person name="Amadeo P."/>
            <person name="Zhao Q."/>
            <person name="Wortman J."/>
            <person name="Fraser-Liggett C."/>
            <person name="Carlton J."/>
        </authorList>
    </citation>
    <scope>NUCLEOTIDE SEQUENCE</scope>
    <source>
        <strain evidence="1">G3</strain>
    </source>
</reference>
<evidence type="ECO:0000313" key="2">
    <source>
        <dbReference type="Proteomes" id="UP000001542"/>
    </source>
</evidence>
<dbReference type="VEuPathDB" id="TrichDB:TVAG_189730"/>
<accession>A2DKA5</accession>
<dbReference type="SUPFAM" id="SSF48371">
    <property type="entry name" value="ARM repeat"/>
    <property type="match status" value="2"/>
</dbReference>
<dbReference type="InParanoid" id="A2DKA5"/>
<organism evidence="1 2">
    <name type="scientific">Trichomonas vaginalis (strain ATCC PRA-98 / G3)</name>
    <dbReference type="NCBI Taxonomy" id="412133"/>
    <lineage>
        <taxon>Eukaryota</taxon>
        <taxon>Metamonada</taxon>
        <taxon>Parabasalia</taxon>
        <taxon>Trichomonadida</taxon>
        <taxon>Trichomonadidae</taxon>
        <taxon>Trichomonas</taxon>
    </lineage>
</organism>
<sequence length="676" mass="78396">MMGIDHPITIDQDNNVLFQINDQKSMFYAHLNLVNSIYRFASVNLSNQILEEFNLLIEGKAEGKPYNIYEKITTMASIVVPIMKESFRNEQNNILNSTLEFYIEMLDNENIENACLAAYYLAQIYQVLRRNEYQSALQPIITKLMAYFRREEVILHAVAAECLSKLFYFSGYKEEDRRDWLIFVNGPTPGNEELSPEPLIPIIMDNFGKILQIVNQNSHVSLIKLVCSIELMLEQKLNVMKKDESQLEAKPEEVEEFRAYKDNFFGNVYNFVRTSFENALNNFNLDNPATVAQYCHFCDVYLAYEVLINPDSDENNPISILNPYVSELYGGIHQIVRTLLESYAGYQTREKQDENMIILLRNSIEKTLQVFNMILKTFVPIKSINVLGQSFISDIFGMFSDLPNSCFVPYVFTFLRNSTFYVQYVDPDFWKINDGIPTNLVNILRFTIIENPNILCVPEILNYLARLIDSRYVSIDLIPQEELKLLIRYSLFYMENDDLKSSLAAHKLLHTIISTICDLGQDMRDSIFETDMNIDQDNEIRIGDYIFIEMLRICSTGKTKFAFAEYAKIVNLSNYTNPLTESIDYFVDVLSNILSSDPQIVRSLIEGIITNSHTEFLQRFICTYSGLSKHDPELDFSRNKKPYSRLKSESDKVEDKLIPAYNHEEDTVVQESSIYF</sequence>